<dbReference type="Pfam" id="PF00549">
    <property type="entry name" value="Ligase_CoA"/>
    <property type="match status" value="1"/>
</dbReference>
<dbReference type="PRINTS" id="PR01798">
    <property type="entry name" value="SCOASYNTHASE"/>
</dbReference>
<dbReference type="Gene3D" id="3.40.50.261">
    <property type="entry name" value="Succinyl-CoA synthetase domains"/>
    <property type="match status" value="1"/>
</dbReference>
<reference evidence="13 14" key="1">
    <citation type="journal article" date="2019" name="Philos. Trans. R. Soc. Lond., B, Biol. Sci.">
        <title>Ant behaviour and brain gene expression of defending hosts depend on the ecological success of the intruding social parasite.</title>
        <authorList>
            <person name="Kaur R."/>
            <person name="Stoldt M."/>
            <person name="Jongepier E."/>
            <person name="Feldmeyer B."/>
            <person name="Menzel F."/>
            <person name="Bornberg-Bauer E."/>
            <person name="Foitzik S."/>
        </authorList>
    </citation>
    <scope>NUCLEOTIDE SEQUENCE [LARGE SCALE GENOMIC DNA]</scope>
    <source>
        <tissue evidence="13">Whole body</tissue>
    </source>
</reference>
<feature type="region of interest" description="Disordered" evidence="11">
    <location>
        <begin position="1833"/>
        <end position="1865"/>
    </location>
</feature>
<dbReference type="SMART" id="SM00881">
    <property type="entry name" value="CoA_binding"/>
    <property type="match status" value="1"/>
</dbReference>
<dbReference type="InterPro" id="IPR036291">
    <property type="entry name" value="NAD(P)-bd_dom_sf"/>
</dbReference>
<accession>A0A4V3S7Y2</accession>
<dbReference type="Gene3D" id="3.40.50.720">
    <property type="entry name" value="NAD(P)-binding Rossmann-like Domain"/>
    <property type="match status" value="1"/>
</dbReference>
<dbReference type="GO" id="GO:0000166">
    <property type="term" value="F:nucleotide binding"/>
    <property type="evidence" value="ECO:0007669"/>
    <property type="project" value="UniProtKB-KW"/>
</dbReference>
<dbReference type="SUPFAM" id="SSF51735">
    <property type="entry name" value="NAD(P)-binding Rossmann-fold domains"/>
    <property type="match status" value="1"/>
</dbReference>
<dbReference type="InterPro" id="IPR033847">
    <property type="entry name" value="Citrt_syn/SCS-alpha_CS"/>
</dbReference>
<dbReference type="GO" id="GO:0004776">
    <property type="term" value="F:succinate-CoA ligase (GDP-forming) activity"/>
    <property type="evidence" value="ECO:0007669"/>
    <property type="project" value="TreeGrafter"/>
</dbReference>
<comment type="caution">
    <text evidence="13">The sequence shown here is derived from an EMBL/GenBank/DDBJ whole genome shotgun (WGS) entry which is preliminary data.</text>
</comment>
<comment type="subunit">
    <text evidence="9">Heterodimer of an alpha and a beta subunit. Different beta subunits determine nucleotide specificity. Together with the ATP-specific beta subunit SUCLA2, forms an ADP-forming succinyl-CoA synthetase (A-SCS). Together with the GTP-specific beta subunit SUCLG2 forms a GDP-forming succinyl-CoA synthetase (G-SCS).</text>
</comment>
<feature type="region of interest" description="Disordered" evidence="11">
    <location>
        <begin position="1113"/>
        <end position="1136"/>
    </location>
</feature>
<dbReference type="InterPro" id="IPR017440">
    <property type="entry name" value="Cit_synth/succinyl-CoA_lig_AS"/>
</dbReference>
<feature type="compositionally biased region" description="Polar residues" evidence="11">
    <location>
        <begin position="1799"/>
        <end position="1811"/>
    </location>
</feature>
<dbReference type="GO" id="GO:0006099">
    <property type="term" value="P:tricarboxylic acid cycle"/>
    <property type="evidence" value="ECO:0007669"/>
    <property type="project" value="UniProtKB-KW"/>
</dbReference>
<dbReference type="PROSITE" id="PS01216">
    <property type="entry name" value="SUCCINYL_COA_LIG_1"/>
    <property type="match status" value="1"/>
</dbReference>
<dbReference type="InterPro" id="IPR015943">
    <property type="entry name" value="WD40/YVTN_repeat-like_dom_sf"/>
</dbReference>
<dbReference type="PANTHER" id="PTHR11117">
    <property type="entry name" value="SUCCINYL-COA LIGASE SUBUNIT ALPHA"/>
    <property type="match status" value="1"/>
</dbReference>
<evidence type="ECO:0000256" key="4">
    <source>
        <dbReference type="ARBA" id="ARBA00022532"/>
    </source>
</evidence>
<evidence type="ECO:0000256" key="9">
    <source>
        <dbReference type="ARBA" id="ARBA00061754"/>
    </source>
</evidence>
<evidence type="ECO:0000259" key="12">
    <source>
        <dbReference type="SMART" id="SM00881"/>
    </source>
</evidence>
<dbReference type="GO" id="GO:0009361">
    <property type="term" value="C:succinate-CoA ligase complex (ADP-forming)"/>
    <property type="evidence" value="ECO:0007669"/>
    <property type="project" value="TreeGrafter"/>
</dbReference>
<comment type="pathway">
    <text evidence="2">Carbohydrate metabolism; tricarboxylic acid cycle; succinate from succinyl-CoA (ligase route): step 1/1.</text>
</comment>
<dbReference type="Gene3D" id="2.130.10.10">
    <property type="entry name" value="YVTN repeat-like/Quinoprotein amine dehydrogenase"/>
    <property type="match status" value="1"/>
</dbReference>
<dbReference type="Proteomes" id="UP000310200">
    <property type="component" value="Unassembled WGS sequence"/>
</dbReference>
<evidence type="ECO:0000256" key="6">
    <source>
        <dbReference type="ARBA" id="ARBA00022741"/>
    </source>
</evidence>
<dbReference type="FunFam" id="3.40.50.720:FF:000002">
    <property type="entry name" value="Succinate--CoA ligase [ADP-forming] subunit alpha"/>
    <property type="match status" value="1"/>
</dbReference>
<evidence type="ECO:0000313" key="14">
    <source>
        <dbReference type="Proteomes" id="UP000310200"/>
    </source>
</evidence>
<keyword evidence="4" id="KW-0816">Tricarboxylic acid cycle</keyword>
<dbReference type="Pfam" id="PF02629">
    <property type="entry name" value="CoA_binding"/>
    <property type="match status" value="1"/>
</dbReference>
<evidence type="ECO:0000256" key="5">
    <source>
        <dbReference type="ARBA" id="ARBA00022598"/>
    </source>
</evidence>
<protein>
    <submittedName>
        <fullName evidence="13">Succinate--CoA ligase [ADP/GDP-forming] subunit alpha, mitochondrial</fullName>
    </submittedName>
</protein>
<dbReference type="InterPro" id="IPR016102">
    <property type="entry name" value="Succinyl-CoA_synth-like"/>
</dbReference>
<organism evidence="13 14">
    <name type="scientific">Temnothorax longispinosus</name>
    <dbReference type="NCBI Taxonomy" id="300112"/>
    <lineage>
        <taxon>Eukaryota</taxon>
        <taxon>Metazoa</taxon>
        <taxon>Ecdysozoa</taxon>
        <taxon>Arthropoda</taxon>
        <taxon>Hexapoda</taxon>
        <taxon>Insecta</taxon>
        <taxon>Pterygota</taxon>
        <taxon>Neoptera</taxon>
        <taxon>Endopterygota</taxon>
        <taxon>Hymenoptera</taxon>
        <taxon>Apocrita</taxon>
        <taxon>Aculeata</taxon>
        <taxon>Formicoidea</taxon>
        <taxon>Formicidae</taxon>
        <taxon>Myrmicinae</taxon>
        <taxon>Temnothorax</taxon>
    </lineage>
</organism>
<evidence type="ECO:0000256" key="8">
    <source>
        <dbReference type="ARBA" id="ARBA00054246"/>
    </source>
</evidence>
<name>A0A4V3S7Y2_9HYME</name>
<evidence type="ECO:0000256" key="3">
    <source>
        <dbReference type="ARBA" id="ARBA00022448"/>
    </source>
</evidence>
<comment type="subcellular location">
    <subcellularLocation>
        <location evidence="1">Nucleus</location>
    </subcellularLocation>
</comment>
<dbReference type="InterPro" id="IPR039462">
    <property type="entry name" value="Nup159/Nup146_N"/>
</dbReference>
<dbReference type="GO" id="GO:0004775">
    <property type="term" value="F:succinate-CoA ligase (ADP-forming) activity"/>
    <property type="evidence" value="ECO:0007669"/>
    <property type="project" value="TreeGrafter"/>
</dbReference>
<dbReference type="PROSITE" id="PS00399">
    <property type="entry name" value="SUCCINYL_COA_LIG_2"/>
    <property type="match status" value="1"/>
</dbReference>
<keyword evidence="14" id="KW-1185">Reference proteome</keyword>
<feature type="compositionally biased region" description="Low complexity" evidence="11">
    <location>
        <begin position="1835"/>
        <end position="1851"/>
    </location>
</feature>
<evidence type="ECO:0000256" key="2">
    <source>
        <dbReference type="ARBA" id="ARBA00005064"/>
    </source>
</evidence>
<dbReference type="NCBIfam" id="TIGR01019">
    <property type="entry name" value="sucCoAalpha"/>
    <property type="match status" value="1"/>
</dbReference>
<dbReference type="HAMAP" id="MF_01988">
    <property type="entry name" value="Succ_CoA_alpha"/>
    <property type="match status" value="1"/>
</dbReference>
<evidence type="ECO:0000256" key="11">
    <source>
        <dbReference type="SAM" id="MobiDB-lite"/>
    </source>
</evidence>
<feature type="region of interest" description="Disordered" evidence="11">
    <location>
        <begin position="619"/>
        <end position="639"/>
    </location>
</feature>
<dbReference type="SUPFAM" id="SSF52210">
    <property type="entry name" value="Succinyl-CoA synthetase domains"/>
    <property type="match status" value="1"/>
</dbReference>
<dbReference type="GO" id="GO:0005634">
    <property type="term" value="C:nucleus"/>
    <property type="evidence" value="ECO:0007669"/>
    <property type="project" value="UniProtKB-SubCell"/>
</dbReference>
<dbReference type="InterPro" id="IPR005811">
    <property type="entry name" value="SUCC_ACL_C"/>
</dbReference>
<comment type="function">
    <text evidence="8">Succinyl-CoA synthetase functions in the citric acid cycle (TCA), coupling the hydrolysis of succinyl-CoA to the synthesis of either ATP or GTP and thus represents the only step of substrate-level phosphorylation in the TCA. The alpha subunit of the enzyme binds the substrates coenzyme A and phosphate, while succinate binding and specificity for either ATP or GTP is provided by different beta subunits.</text>
</comment>
<feature type="domain" description="CoA-binding" evidence="12">
    <location>
        <begin position="36"/>
        <end position="132"/>
    </location>
</feature>
<feature type="region of interest" description="Disordered" evidence="11">
    <location>
        <begin position="1414"/>
        <end position="1437"/>
    </location>
</feature>
<dbReference type="InterPro" id="IPR005810">
    <property type="entry name" value="CoA_lig_alpha"/>
</dbReference>
<dbReference type="NCBIfam" id="NF004230">
    <property type="entry name" value="PRK05678.1"/>
    <property type="match status" value="1"/>
</dbReference>
<dbReference type="STRING" id="300112.A0A4V3S7Y2"/>
<keyword evidence="7" id="KW-0539">Nucleus</keyword>
<sequence>MAVAARSLTKFAVRNCGSLIRSQVRFNYTETRKNLKIDANTKVICQGFTGKQGTFHCQQALDYGTKIVGGVSPKKAGTEHLGKPVYKSVKEAKEATGASATVIYVPPPAAASAIMEAIDAEMPLIVCITEGIPQHDMVKVKRRLLEQNKSRLIGPNCPGIIAPEQCKIGIMPGHIHQKGKIGIVSRSGTLTYEAVNQTTLAGLGQTLCVGIGGDPFNGTDFIDCLDVFLTDPDCDGIIMIGEIGGSAEELAAEYLIEKNTGGKAKPVVSFIAGITAPPGRRMGHAGAIISGGKGGAQDKINALEKSLNLLLQITTSNELDSYITDIRWNPTVPAIFCTVTSDCTIGSFQLKIEEEARENFIPKVSVLSKVSNEPQALCAAWSPKGKQIAVGCKNGDIVQLKPDTLKVARTIAGPSPPKGEIINILWISNYQFCAAYLNDERHINVFIVDAPKGEANAIFTCYEDITYGFPDAERKDSVLRYYFEHVPEWGLIIAGSSISSEIAVLGTNDGGVNWNQWQLVDSGRAELPLVRTMEIYPLGLAIDKSPTYTLPWGADSTLPYPVPVLHILGTSGKLCSFHMVNLAPNCPAINVPPTEIVSPPAPSQLNASPPEISFSMNAAVTSTPRSKQPEMAPERSKPAPMTNIFGDSLKAAGFFQPPVEQLAEQPKLQEEKAAPQIAVKPIMPKETPVSEPVKTETKSVIDKEASLPQITEQKPSIDDNIRMRAYVQEQALFEKELRIRLEPQVWECGTDAEKKRLGETSADIEQFLRDLTDTTNSLSSDIAYLKALLLQSFAWVEETKSKNAASVDITTRNCNENSKIADLQRCYYYIQTQLNQVSKILDLEWSEHKARAKSQMKIPSLEYVYQNLLTHNKIFAKEKEKVDQISRRWKSFNRSLAVSGVSNLNRSMASLHVSSPKSPASVIRGKTDVIDARCKAIASKTLTFTPEKQSALRALLTESSPRIVKPVNPSPVQDRLKDTLSSLASLSPVINEAKTKTELSIVKQNIAVKQPVEKQTKSQSPLASLNSIVARIGSSDTNGIVAQNKVQQKPLPTTVSFPGAISIKQVDKKPAAPAVLATSQTKPKQDLNVNFPTSITFGTSAPKSQDILFSKSLLTDPTTRNNKESPSSDGVPKAPESALFSTGLLKDVLSTEYPLTETTRMGIRNLLPLSTAPAVKTDAAATFSFATPIAPPVAKSSPSGTALDMMSFAYSKSTPHTSIVEPAITVPAAPMQTPIELSALSLGSPSTLTIQPVDHSSANGKVNTITTSMSFAAPAPVITAQGLATTATVTSVMTIGGVTINVVDANAARKPMTEVPSSSTVVIEKVTTPEVRAPTFGAATAQASISLAATPIFGGQTVVKNAATVPETTILPATTTFGAVSFPSITPTFGTSTLAPVTTSVFSGFANTSTGITTSSSAMPASSSSSSTVSPFQTSLSKPTFGETTITSVPATSFGISISNTSSAGTISFGMPATTTATSITPAFGKSPIVSPVSNAQFPGVQTPASTANIFGKPIISPASTPFGNTSSSVFSNTPATSSNTSTPIFGGNSMNSVFGSTPPSGNIFGGNTGFGTVSTGSIFDTNAPKPGIVFGGGTNAPASPFGGATSNTSPAAVSGSPAGANVFRSTAPNTSPIQQPVLSSPPAFGQAPAFGAKPVFGSSPIFGGAKPVFGGAGFGSPPTFESPGMGFGSPPAMQAGPPTMENVPKVFGEVAGSSTFESLANQSGGLSFGSLAQKNQEPDKPAFTAVEGSRRFNILAFRGIPSKRPPVNFSAASASPLGSSMCARQKRVVADGLGNRSSPCATGVKSNGSKSRVKEPGFTSAKVGICRTRALENGGSLDDGSSTSGSGVSKKGCRPRSCGTRGSV</sequence>
<keyword evidence="3" id="KW-0813">Transport</keyword>
<keyword evidence="6" id="KW-0547">Nucleotide-binding</keyword>
<comment type="similarity">
    <text evidence="10">Belongs to the succinate/malate CoA ligase alpha subunit family.</text>
</comment>
<evidence type="ECO:0000256" key="10">
    <source>
        <dbReference type="RuleBase" id="RU000677"/>
    </source>
</evidence>
<gene>
    <name evidence="13" type="ORF">DBV15_02386</name>
</gene>
<feature type="non-terminal residue" evidence="13">
    <location>
        <position position="1865"/>
    </location>
</feature>
<dbReference type="SUPFAM" id="SSF117289">
    <property type="entry name" value="Nucleoporin domain"/>
    <property type="match status" value="1"/>
</dbReference>
<evidence type="ECO:0000313" key="13">
    <source>
        <dbReference type="EMBL" id="TGZ39024.1"/>
    </source>
</evidence>
<dbReference type="GO" id="GO:0005739">
    <property type="term" value="C:mitochondrion"/>
    <property type="evidence" value="ECO:0007669"/>
    <property type="project" value="TreeGrafter"/>
</dbReference>
<dbReference type="EMBL" id="QBLH01003331">
    <property type="protein sequence ID" value="TGZ39024.1"/>
    <property type="molecule type" value="Genomic_DNA"/>
</dbReference>
<evidence type="ECO:0000256" key="1">
    <source>
        <dbReference type="ARBA" id="ARBA00004123"/>
    </source>
</evidence>
<feature type="compositionally biased region" description="Polar residues" evidence="11">
    <location>
        <begin position="1113"/>
        <end position="1128"/>
    </location>
</feature>
<dbReference type="PANTHER" id="PTHR11117:SF2">
    <property type="entry name" value="SUCCINATE--COA LIGASE [ADP_GDP-FORMING] SUBUNIT ALPHA, MITOCHONDRIAL"/>
    <property type="match status" value="1"/>
</dbReference>
<evidence type="ECO:0000256" key="7">
    <source>
        <dbReference type="ARBA" id="ARBA00023242"/>
    </source>
</evidence>
<dbReference type="Pfam" id="PF16755">
    <property type="entry name" value="Beta-prop_NUP159_NUP214"/>
    <property type="match status" value="1"/>
</dbReference>
<feature type="region of interest" description="Disordered" evidence="11">
    <location>
        <begin position="1799"/>
        <end position="1819"/>
    </location>
</feature>
<dbReference type="FunFam" id="3.40.50.261:FF:000005">
    <property type="entry name" value="Succinate--CoA ligase [ADP-forming] subunit alpha, mitochondrial"/>
    <property type="match status" value="1"/>
</dbReference>
<proteinExistence type="inferred from homology"/>
<keyword evidence="5 10" id="KW-0436">Ligase</keyword>
<dbReference type="InterPro" id="IPR003781">
    <property type="entry name" value="CoA-bd"/>
</dbReference>